<dbReference type="Proteomes" id="UP000036955">
    <property type="component" value="Unassembled WGS sequence"/>
</dbReference>
<dbReference type="AlphaFoldDB" id="A0A0L1MM15"/>
<evidence type="ECO:0000313" key="2">
    <source>
        <dbReference type="Proteomes" id="UP000036955"/>
    </source>
</evidence>
<name>A0A0L1MM15_PSESX</name>
<protein>
    <submittedName>
        <fullName evidence="1">Uncharacterized protein</fullName>
    </submittedName>
</protein>
<accession>A0A0L1MM15</accession>
<evidence type="ECO:0000313" key="1">
    <source>
        <dbReference type="EMBL" id="KNH29538.1"/>
    </source>
</evidence>
<dbReference type="OrthoDB" id="7004682at2"/>
<dbReference type="EMBL" id="LFQK01000004">
    <property type="protein sequence ID" value="KNH29538.1"/>
    <property type="molecule type" value="Genomic_DNA"/>
</dbReference>
<proteinExistence type="predicted"/>
<gene>
    <name evidence="1" type="ORF">ACS77_02350</name>
</gene>
<comment type="caution">
    <text evidence="1">The sequence shown here is derived from an EMBL/GenBank/DDBJ whole genome shotgun (WGS) entry which is preliminary data.</text>
</comment>
<sequence length="284" mass="31416">MTLCLDPADIVFQSFHHTDPAMPESDPHIPHWRSYTQHFFRANGETLSPQDDRALAWVTSTERASFSDMIAVLLPRLATIIQPARVKTVLMAHWTPDLHMGSSVVNAAIHQLGLSACLALAISDRGPDAGLYALDGLNDCLAGKDEDGLLLIAEQKNLMYFSPLMEALQPENNACVCLFNKQQRGLRYRGFRRARLAQWSGEYLSHAVEQLGLTKERLTLIGPARLLEAAHAGARSFAVNPKLLCAAPFVALRTFWEPQRDYLLISENDNGISLCGLAAEEGPR</sequence>
<dbReference type="PATRIC" id="fig|317.197.peg.3828"/>
<organism evidence="1 2">
    <name type="scientific">Pseudomonas syringae</name>
    <dbReference type="NCBI Taxonomy" id="317"/>
    <lineage>
        <taxon>Bacteria</taxon>
        <taxon>Pseudomonadati</taxon>
        <taxon>Pseudomonadota</taxon>
        <taxon>Gammaproteobacteria</taxon>
        <taxon>Pseudomonadales</taxon>
        <taxon>Pseudomonadaceae</taxon>
        <taxon>Pseudomonas</taxon>
    </lineage>
</organism>
<reference evidence="1 2" key="1">
    <citation type="submission" date="2015-06" db="EMBL/GenBank/DDBJ databases">
        <authorList>
            <person name="Hoefler B.C."/>
            <person name="Straight P.D."/>
        </authorList>
    </citation>
    <scope>NUCLEOTIDE SEQUENCE [LARGE SCALE GENOMIC DNA]</scope>
    <source>
        <strain evidence="1 2">Riq4</strain>
    </source>
</reference>